<feature type="compositionally biased region" description="Basic and acidic residues" evidence="1">
    <location>
        <begin position="86"/>
        <end position="104"/>
    </location>
</feature>
<accession>A0A410W934</accession>
<dbReference type="SUPFAM" id="SSF48452">
    <property type="entry name" value="TPR-like"/>
    <property type="match status" value="1"/>
</dbReference>
<reference evidence="2 3" key="1">
    <citation type="submission" date="2019-01" db="EMBL/GenBank/DDBJ databases">
        <authorList>
            <person name="Ruckert C."/>
            <person name="Busche T."/>
            <person name="Kalinowski J."/>
        </authorList>
    </citation>
    <scope>NUCLEOTIDE SEQUENCE [LARGE SCALE GENOMIC DNA]</scope>
    <source>
        <strain evidence="2 3">136/3</strain>
    </source>
</reference>
<feature type="compositionally biased region" description="Basic and acidic residues" evidence="1">
    <location>
        <begin position="1"/>
        <end position="14"/>
    </location>
</feature>
<evidence type="ECO:0000313" key="3">
    <source>
        <dbReference type="Proteomes" id="UP000288929"/>
    </source>
</evidence>
<sequence>MASEDRGNHHDRPSRGRNSRAGGSKRRFEQSHREDKYRGERRRDQEDRRGGQRGGRRKAQDGDRPKRQHAQRGGSDRKSFGPQRSGFREERLNKRMNEPHLPGDIDVRDLDPMVLQDLKVLSKDNAHVVAQHMIMAATLMQDDPELALKHARAAKDRAGRVAVVRETLGIAAYHAGEWKEALSELRAARRMSAGPGLVAVMADAERGLGRPEKAIEIAKEVDAQTLDAETRIELGIVAANARLDLEQPESALVTLQRLQPSKQASGLSAARLSYAYADVLLANGENEEALEWFKAAAEQDVDEVLDAGERIEALHQGENGAGEPEGQA</sequence>
<feature type="region of interest" description="Disordered" evidence="1">
    <location>
        <begin position="1"/>
        <end position="104"/>
    </location>
</feature>
<evidence type="ECO:0000313" key="2">
    <source>
        <dbReference type="EMBL" id="QAU52465.1"/>
    </source>
</evidence>
<feature type="compositionally biased region" description="Basic and acidic residues" evidence="1">
    <location>
        <begin position="26"/>
        <end position="50"/>
    </location>
</feature>
<proteinExistence type="predicted"/>
<keyword evidence="3" id="KW-1185">Reference proteome</keyword>
<gene>
    <name evidence="2" type="ORF">CPELA_05975</name>
</gene>
<evidence type="ECO:0008006" key="4">
    <source>
        <dbReference type="Google" id="ProtNLM"/>
    </source>
</evidence>
<dbReference type="AlphaFoldDB" id="A0A410W934"/>
<dbReference type="InterPro" id="IPR011990">
    <property type="entry name" value="TPR-like_helical_dom_sf"/>
</dbReference>
<dbReference type="Proteomes" id="UP000288929">
    <property type="component" value="Chromosome"/>
</dbReference>
<dbReference type="KEGG" id="cpeg:CPELA_05975"/>
<dbReference type="Gene3D" id="1.25.40.10">
    <property type="entry name" value="Tetratricopeptide repeat domain"/>
    <property type="match status" value="1"/>
</dbReference>
<dbReference type="EMBL" id="CP035299">
    <property type="protein sequence ID" value="QAU52465.1"/>
    <property type="molecule type" value="Genomic_DNA"/>
</dbReference>
<organism evidence="2 3">
    <name type="scientific">Corynebacterium pelargi</name>
    <dbReference type="NCBI Taxonomy" id="1471400"/>
    <lineage>
        <taxon>Bacteria</taxon>
        <taxon>Bacillati</taxon>
        <taxon>Actinomycetota</taxon>
        <taxon>Actinomycetes</taxon>
        <taxon>Mycobacteriales</taxon>
        <taxon>Corynebacteriaceae</taxon>
        <taxon>Corynebacterium</taxon>
    </lineage>
</organism>
<dbReference type="RefSeq" id="WP_229718320.1">
    <property type="nucleotide sequence ID" value="NZ_BMCX01000001.1"/>
</dbReference>
<evidence type="ECO:0000256" key="1">
    <source>
        <dbReference type="SAM" id="MobiDB-lite"/>
    </source>
</evidence>
<name>A0A410W934_9CORY</name>
<protein>
    <recommendedName>
        <fullName evidence="4">Tetratricopeptide repeat protein</fullName>
    </recommendedName>
</protein>